<evidence type="ECO:0000313" key="1">
    <source>
        <dbReference type="EMBL" id="PEN07754.1"/>
    </source>
</evidence>
<dbReference type="OrthoDB" id="5493262at2"/>
<dbReference type="AlphaFoldDB" id="A0A2H3NMJ3"/>
<dbReference type="PANTHER" id="PTHR41913">
    <property type="entry name" value="DUF1684 DOMAIN-CONTAINING PROTEIN"/>
    <property type="match status" value="1"/>
</dbReference>
<name>A0A2H3NMJ3_9BACT</name>
<sequence>MTAGSPVVPWRGIFLLFLAVGLVGCEGATLSEEAAYENEVLQHRLDRDMRMRDADRTVLDASTRRRFEGLRYYQVDPAYRFTLPLQRTEVTDTLRVQQYKGPPVDKVVIGEVNVPLADTTRLLVFREPGLDGEVWIPFRDPTNGDETYPSGRYLNAPLRDDDTVVVDFNKAFNPYCDYNPDYVCPLPPPENTIPVPIEVGEKKSRLHS</sequence>
<protein>
    <recommendedName>
        <fullName evidence="3">DUF1684 domain-containing protein</fullName>
    </recommendedName>
</protein>
<evidence type="ECO:0008006" key="3">
    <source>
        <dbReference type="Google" id="ProtNLM"/>
    </source>
</evidence>
<dbReference type="PANTHER" id="PTHR41913:SF1">
    <property type="entry name" value="DUF1684 DOMAIN-CONTAINING PROTEIN"/>
    <property type="match status" value="1"/>
</dbReference>
<comment type="caution">
    <text evidence="1">The sequence shown here is derived from an EMBL/GenBank/DDBJ whole genome shotgun (WGS) entry which is preliminary data.</text>
</comment>
<dbReference type="Pfam" id="PF07920">
    <property type="entry name" value="DUF1684"/>
    <property type="match status" value="1"/>
</dbReference>
<dbReference type="Proteomes" id="UP000221024">
    <property type="component" value="Unassembled WGS sequence"/>
</dbReference>
<organism evidence="1 2">
    <name type="scientific">Longimonas halophila</name>
    <dbReference type="NCBI Taxonomy" id="1469170"/>
    <lineage>
        <taxon>Bacteria</taxon>
        <taxon>Pseudomonadati</taxon>
        <taxon>Rhodothermota</taxon>
        <taxon>Rhodothermia</taxon>
        <taxon>Rhodothermales</taxon>
        <taxon>Salisaetaceae</taxon>
        <taxon>Longimonas</taxon>
    </lineage>
</organism>
<evidence type="ECO:0000313" key="2">
    <source>
        <dbReference type="Proteomes" id="UP000221024"/>
    </source>
</evidence>
<accession>A0A2H3NMJ3</accession>
<dbReference type="InterPro" id="IPR012467">
    <property type="entry name" value="DUF1684"/>
</dbReference>
<proteinExistence type="predicted"/>
<dbReference type="EMBL" id="PDEP01000005">
    <property type="protein sequence ID" value="PEN07754.1"/>
    <property type="molecule type" value="Genomic_DNA"/>
</dbReference>
<dbReference type="RefSeq" id="WP_098061941.1">
    <property type="nucleotide sequence ID" value="NZ_PDEP01000005.1"/>
</dbReference>
<gene>
    <name evidence="1" type="ORF">CRI93_07150</name>
</gene>
<reference evidence="1 2" key="1">
    <citation type="submission" date="2017-10" db="EMBL/GenBank/DDBJ databases">
        <title>Draft genome of Longimonas halophila.</title>
        <authorList>
            <person name="Goh K.M."/>
            <person name="Shamsir M.S."/>
            <person name="Lim S.W."/>
        </authorList>
    </citation>
    <scope>NUCLEOTIDE SEQUENCE [LARGE SCALE GENOMIC DNA]</scope>
    <source>
        <strain evidence="1 2">KCTC 42399</strain>
    </source>
</reference>
<keyword evidence="2" id="KW-1185">Reference proteome</keyword>